<organism evidence="1 2">
    <name type="scientific">Prorocentrum cordatum</name>
    <dbReference type="NCBI Taxonomy" id="2364126"/>
    <lineage>
        <taxon>Eukaryota</taxon>
        <taxon>Sar</taxon>
        <taxon>Alveolata</taxon>
        <taxon>Dinophyceae</taxon>
        <taxon>Prorocentrales</taxon>
        <taxon>Prorocentraceae</taxon>
        <taxon>Prorocentrum</taxon>
    </lineage>
</organism>
<accession>A0ABN9T143</accession>
<reference evidence="1" key="1">
    <citation type="submission" date="2023-10" db="EMBL/GenBank/DDBJ databases">
        <authorList>
            <person name="Chen Y."/>
            <person name="Shah S."/>
            <person name="Dougan E. K."/>
            <person name="Thang M."/>
            <person name="Chan C."/>
        </authorList>
    </citation>
    <scope>NUCLEOTIDE SEQUENCE [LARGE SCALE GENOMIC DNA]</scope>
</reference>
<comment type="caution">
    <text evidence="1">The sequence shown here is derived from an EMBL/GenBank/DDBJ whole genome shotgun (WGS) entry which is preliminary data.</text>
</comment>
<dbReference type="Proteomes" id="UP001189429">
    <property type="component" value="Unassembled WGS sequence"/>
</dbReference>
<dbReference type="EMBL" id="CAUYUJ010014239">
    <property type="protein sequence ID" value="CAK0838654.1"/>
    <property type="molecule type" value="Genomic_DNA"/>
</dbReference>
<proteinExistence type="predicted"/>
<evidence type="ECO:0000313" key="1">
    <source>
        <dbReference type="EMBL" id="CAK0838654.1"/>
    </source>
</evidence>
<protein>
    <submittedName>
        <fullName evidence="1">Uncharacterized protein</fullName>
    </submittedName>
</protein>
<name>A0ABN9T143_9DINO</name>
<feature type="non-terminal residue" evidence="1">
    <location>
        <position position="119"/>
    </location>
</feature>
<sequence length="119" mass="13595">TQEFDFSALLDLERHLVLRELRGTRDRRERLFDVSPRQVHRSFAAAARSLAEVQRRGHWRSFHSAVRYDKHARVSLQLGELAAAKQAEVASPMGRGVAPFAARCARQLRNLNPRYGESS</sequence>
<evidence type="ECO:0000313" key="2">
    <source>
        <dbReference type="Proteomes" id="UP001189429"/>
    </source>
</evidence>
<keyword evidence="2" id="KW-1185">Reference proteome</keyword>
<gene>
    <name evidence="1" type="ORF">PCOR1329_LOCUS34554</name>
</gene>
<feature type="non-terminal residue" evidence="1">
    <location>
        <position position="1"/>
    </location>
</feature>